<dbReference type="Gene3D" id="1.25.10.10">
    <property type="entry name" value="Leucine-rich Repeat Variant"/>
    <property type="match status" value="2"/>
</dbReference>
<evidence type="ECO:0008006" key="4">
    <source>
        <dbReference type="Google" id="ProtNLM"/>
    </source>
</evidence>
<dbReference type="GO" id="GO:0016491">
    <property type="term" value="F:oxidoreductase activity"/>
    <property type="evidence" value="ECO:0007669"/>
    <property type="project" value="TreeGrafter"/>
</dbReference>
<evidence type="ECO:0000313" key="2">
    <source>
        <dbReference type="EMBL" id="ARX81343.1"/>
    </source>
</evidence>
<name>A0A1Z1W4I2_9ACTN</name>
<dbReference type="PANTHER" id="PTHR12697">
    <property type="entry name" value="PBS LYASE HEAT-LIKE PROTEIN"/>
    <property type="match status" value="1"/>
</dbReference>
<accession>A0A1Z1W4I2</accession>
<organism evidence="2 3">
    <name type="scientific">Streptomyces alboflavus</name>
    <dbReference type="NCBI Taxonomy" id="67267"/>
    <lineage>
        <taxon>Bacteria</taxon>
        <taxon>Bacillati</taxon>
        <taxon>Actinomycetota</taxon>
        <taxon>Actinomycetes</taxon>
        <taxon>Kitasatosporales</taxon>
        <taxon>Streptomycetaceae</taxon>
        <taxon>Streptomyces</taxon>
    </lineage>
</organism>
<reference evidence="2 3" key="1">
    <citation type="submission" date="2017-05" db="EMBL/GenBank/DDBJ databases">
        <title>Streptomyces alboflavus Genome sequencing and assembly.</title>
        <authorList>
            <person name="Wang Y."/>
            <person name="Du B."/>
            <person name="Ding Y."/>
            <person name="Liu H."/>
            <person name="Hou Q."/>
            <person name="Liu K."/>
            <person name="Wang C."/>
            <person name="Yao L."/>
        </authorList>
    </citation>
    <scope>NUCLEOTIDE SEQUENCE [LARGE SCALE GENOMIC DNA]</scope>
    <source>
        <strain evidence="2 3">MDJK44</strain>
    </source>
</reference>
<dbReference type="eggNOG" id="COG1413">
    <property type="taxonomic scope" value="Bacteria"/>
</dbReference>
<proteinExistence type="predicted"/>
<dbReference type="Proteomes" id="UP000195880">
    <property type="component" value="Chromosome"/>
</dbReference>
<dbReference type="KEGG" id="salf:SMD44_00741"/>
<dbReference type="InterPro" id="IPR021133">
    <property type="entry name" value="HEAT_type_2"/>
</dbReference>
<dbReference type="RefSeq" id="WP_159399501.1">
    <property type="nucleotide sequence ID" value="NZ_CP021748.1"/>
</dbReference>
<evidence type="ECO:0000313" key="3">
    <source>
        <dbReference type="Proteomes" id="UP000195880"/>
    </source>
</evidence>
<dbReference type="InterPro" id="IPR016024">
    <property type="entry name" value="ARM-type_fold"/>
</dbReference>
<dbReference type="STRING" id="67267.GCA_000716675_02664"/>
<dbReference type="SMART" id="SM00567">
    <property type="entry name" value="EZ_HEAT"/>
    <property type="match status" value="3"/>
</dbReference>
<dbReference type="EMBL" id="CP021748">
    <property type="protein sequence ID" value="ARX81343.1"/>
    <property type="molecule type" value="Genomic_DNA"/>
</dbReference>
<gene>
    <name evidence="2" type="ORF">SMD44_00741</name>
</gene>
<keyword evidence="3" id="KW-1185">Reference proteome</keyword>
<evidence type="ECO:0000256" key="1">
    <source>
        <dbReference type="ARBA" id="ARBA00045876"/>
    </source>
</evidence>
<dbReference type="PROSITE" id="PS50077">
    <property type="entry name" value="HEAT_REPEAT"/>
    <property type="match status" value="1"/>
</dbReference>
<dbReference type="AlphaFoldDB" id="A0A1Z1W4I2"/>
<sequence>MAWWKRKARVPDVCCQVCQGTLPTGSVIAAIKTVHVTEQRTRAVGRLCAACWQRHQSLEAEAEARFRREHPVEEVCARLVDPDVDVRALAAEQLARLGDRRAVTDLCGALGREASPRAFENIAAALGACGGPEAQEALIAVLDDSNAWSRPDHGDDYGRSRVDMVAGSLVTMGGSTLFVRAVLDTLTSGAANPDLRTRVAQELSDIAYRSTGSLGLTPWLAEKLTHADRASMFEPLRSALHDTHAPVRRHTAMALGHLGDARAVEDLTVLLDDENDHVRHAAAQALAKLTG</sequence>
<protein>
    <recommendedName>
        <fullName evidence="4">PBS lyase</fullName>
    </recommendedName>
</protein>
<dbReference type="OrthoDB" id="3464935at2"/>
<dbReference type="InterPro" id="IPR011989">
    <property type="entry name" value="ARM-like"/>
</dbReference>
<dbReference type="PANTHER" id="PTHR12697:SF5">
    <property type="entry name" value="DEOXYHYPUSINE HYDROXYLASE"/>
    <property type="match status" value="1"/>
</dbReference>
<dbReference type="InterPro" id="IPR004155">
    <property type="entry name" value="PBS_lyase_HEAT"/>
</dbReference>
<dbReference type="Pfam" id="PF13646">
    <property type="entry name" value="HEAT_2"/>
    <property type="match status" value="2"/>
</dbReference>
<comment type="function">
    <text evidence="1">Catalyzes the hydroxylation of the N(6)-(4-aminobutyl)-L-lysine intermediate produced by deoxyhypusine synthase/DHPS on a critical lysine of the eukaryotic translation initiation factor 5A/eIF-5A. This is the second step of the post-translational modification of that lysine into an unusual amino acid residue named hypusine. Hypusination is unique to mature eIF-5A factor and is essential for its function.</text>
</comment>
<dbReference type="SUPFAM" id="SSF48371">
    <property type="entry name" value="ARM repeat"/>
    <property type="match status" value="1"/>
</dbReference>